<accession>K1V7K5</accession>
<evidence type="ECO:0000313" key="3">
    <source>
        <dbReference type="Proteomes" id="UP000006757"/>
    </source>
</evidence>
<keyword evidence="3" id="KW-1185">Reference proteome</keyword>
<name>K1V7K5_TRIAC</name>
<organism evidence="2 3">
    <name type="scientific">Trichosporon asahii var. asahii (strain CBS 8904)</name>
    <name type="common">Yeast</name>
    <dbReference type="NCBI Taxonomy" id="1220162"/>
    <lineage>
        <taxon>Eukaryota</taxon>
        <taxon>Fungi</taxon>
        <taxon>Dikarya</taxon>
        <taxon>Basidiomycota</taxon>
        <taxon>Agaricomycotina</taxon>
        <taxon>Tremellomycetes</taxon>
        <taxon>Trichosporonales</taxon>
        <taxon>Trichosporonaceae</taxon>
        <taxon>Trichosporon</taxon>
    </lineage>
</organism>
<dbReference type="HOGENOM" id="CLU_897677_0_0_1"/>
<proteinExistence type="predicted"/>
<dbReference type="EMBL" id="AMBO01000353">
    <property type="protein sequence ID" value="EKC99984.1"/>
    <property type="molecule type" value="Genomic_DNA"/>
</dbReference>
<dbReference type="AlphaFoldDB" id="K1V7K5"/>
<reference evidence="2 3" key="1">
    <citation type="journal article" date="2012" name="Eukaryot. Cell">
        <title>Genome sequence of the Trichosporon asahii environmental strain CBS 8904.</title>
        <authorList>
            <person name="Yang R.Y."/>
            <person name="Li H.T."/>
            <person name="Zhu H."/>
            <person name="Zhou G.P."/>
            <person name="Wang M."/>
            <person name="Wang L."/>
        </authorList>
    </citation>
    <scope>NUCLEOTIDE SEQUENCE [LARGE SCALE GENOMIC DNA]</scope>
    <source>
        <strain evidence="2 3">CBS 8904</strain>
    </source>
</reference>
<gene>
    <name evidence="2" type="ORF">A1Q2_05704</name>
</gene>
<feature type="region of interest" description="Disordered" evidence="1">
    <location>
        <begin position="261"/>
        <end position="291"/>
    </location>
</feature>
<evidence type="ECO:0000313" key="2">
    <source>
        <dbReference type="EMBL" id="EKC99984.1"/>
    </source>
</evidence>
<feature type="compositionally biased region" description="Basic and acidic residues" evidence="1">
    <location>
        <begin position="51"/>
        <end position="65"/>
    </location>
</feature>
<dbReference type="Proteomes" id="UP000006757">
    <property type="component" value="Unassembled WGS sequence"/>
</dbReference>
<dbReference type="InParanoid" id="K1V7K5"/>
<evidence type="ECO:0000256" key="1">
    <source>
        <dbReference type="SAM" id="MobiDB-lite"/>
    </source>
</evidence>
<feature type="region of interest" description="Disordered" evidence="1">
    <location>
        <begin position="1"/>
        <end position="112"/>
    </location>
</feature>
<protein>
    <submittedName>
        <fullName evidence="2">Uncharacterized protein</fullName>
    </submittedName>
</protein>
<comment type="caution">
    <text evidence="2">The sequence shown here is derived from an EMBL/GenBank/DDBJ whole genome shotgun (WGS) entry which is preliminary data.</text>
</comment>
<sequence length="310" mass="33860">MPPKKPTAAPSRRSLRTAKKIPPRDASTALSTPPLEIDKDEIQPVKSKVQRKADKDKSAPTLHEDDTIESGHAAMSSAQIEDLFNSPSPSTATKRPRPTDDNAVPYKKAKKEINRSNIAPNALLDNDNGATLSLDDVADIVQRMHDCADNLEDGASKIKKAEVLFDMFVGKGSRLPTIPRCLTDDHIRQAFGMDPLDVSAAALQERFGCQPGAQMPFPPDHLDGTYINDAVTSIWEADSMLVTVQTRHVGFKQGTVHVVGRERTPPDSALPDMLPRERTPPESALAGHLEISPYDAAKRTLAVSDNEHRD</sequence>